<dbReference type="EMBL" id="KQ096634">
    <property type="protein sequence ID" value="KMS94039.1"/>
    <property type="molecule type" value="Genomic_DNA"/>
</dbReference>
<dbReference type="Gramene" id="KMS94039">
    <property type="protein sequence ID" value="KMS94039"/>
    <property type="gene ID" value="BVRB_025410"/>
</dbReference>
<gene>
    <name evidence="1" type="ORF">BVRB_025410</name>
</gene>
<name>A0A0J8AZ58_BETVV</name>
<evidence type="ECO:0000313" key="1">
    <source>
        <dbReference type="EMBL" id="KMS94039.1"/>
    </source>
</evidence>
<accession>A0A0J8AZ58</accession>
<evidence type="ECO:0008006" key="3">
    <source>
        <dbReference type="Google" id="ProtNLM"/>
    </source>
</evidence>
<sequence length="240" mass="26657">MLAVRVLQSFMLQSDDIIQPAMEALFQELSSAATWSLSTAALKSSNTDQQAPSLHSSAIMLIGLSRCLSSECVELPNICQDPLTDFTLSAWFWTSESSALVLQFKGQPAFFSVSIDSVRGIVGATEVRHDSPLEPNHWHLLTLTVKNRQLRLFIDDTLANQQTAVSAFPAFPTDIPLLLTGNVTVFFNPFSQTLFSTVTRLETVFARYAGGTKPYRQNKYLNYIKKGPIDLLIAKNRLHS</sequence>
<proteinExistence type="predicted"/>
<evidence type="ECO:0000313" key="2">
    <source>
        <dbReference type="Proteomes" id="UP000035740"/>
    </source>
</evidence>
<dbReference type="AlphaFoldDB" id="A0A0J8AZ58"/>
<organism evidence="1 2">
    <name type="scientific">Beta vulgaris subsp. vulgaris</name>
    <name type="common">Beet</name>
    <dbReference type="NCBI Taxonomy" id="3555"/>
    <lineage>
        <taxon>Eukaryota</taxon>
        <taxon>Viridiplantae</taxon>
        <taxon>Streptophyta</taxon>
        <taxon>Embryophyta</taxon>
        <taxon>Tracheophyta</taxon>
        <taxon>Spermatophyta</taxon>
        <taxon>Magnoliopsida</taxon>
        <taxon>eudicotyledons</taxon>
        <taxon>Gunneridae</taxon>
        <taxon>Pentapetalae</taxon>
        <taxon>Caryophyllales</taxon>
        <taxon>Chenopodiaceae</taxon>
        <taxon>Betoideae</taxon>
        <taxon>Beta</taxon>
    </lineage>
</organism>
<dbReference type="SUPFAM" id="SSF49899">
    <property type="entry name" value="Concanavalin A-like lectins/glucanases"/>
    <property type="match status" value="1"/>
</dbReference>
<protein>
    <recommendedName>
        <fullName evidence="3">Laminin G domain-containing protein</fullName>
    </recommendedName>
</protein>
<dbReference type="Gene3D" id="2.60.120.200">
    <property type="match status" value="1"/>
</dbReference>
<dbReference type="Proteomes" id="UP000035740">
    <property type="component" value="Unassembled WGS sequence"/>
</dbReference>
<dbReference type="Pfam" id="PF13385">
    <property type="entry name" value="Laminin_G_3"/>
    <property type="match status" value="1"/>
</dbReference>
<dbReference type="InterPro" id="IPR001791">
    <property type="entry name" value="Laminin_G"/>
</dbReference>
<dbReference type="CDD" id="cd00110">
    <property type="entry name" value="LamG"/>
    <property type="match status" value="1"/>
</dbReference>
<dbReference type="InterPro" id="IPR013320">
    <property type="entry name" value="ConA-like_dom_sf"/>
</dbReference>
<reference evidence="1 2" key="1">
    <citation type="journal article" date="2014" name="Nature">
        <title>The genome of the recently domesticated crop plant sugar beet (Beta vulgaris).</title>
        <authorList>
            <person name="Dohm J.C."/>
            <person name="Minoche A.E."/>
            <person name="Holtgrawe D."/>
            <person name="Capella-Gutierrez S."/>
            <person name="Zakrzewski F."/>
            <person name="Tafer H."/>
            <person name="Rupp O."/>
            <person name="Sorensen T.R."/>
            <person name="Stracke R."/>
            <person name="Reinhardt R."/>
            <person name="Goesmann A."/>
            <person name="Kraft T."/>
            <person name="Schulz B."/>
            <person name="Stadler P.F."/>
            <person name="Schmidt T."/>
            <person name="Gabaldon T."/>
            <person name="Lehrach H."/>
            <person name="Weisshaar B."/>
            <person name="Himmelbauer H."/>
        </authorList>
    </citation>
    <scope>NUCLEOTIDE SEQUENCE [LARGE SCALE GENOMIC DNA]</scope>
    <source>
        <tissue evidence="1">Taproot</tissue>
    </source>
</reference>
<keyword evidence="2" id="KW-1185">Reference proteome</keyword>